<dbReference type="NCBIfam" id="TIGR03561">
    <property type="entry name" value="organ_hyd_perox"/>
    <property type="match status" value="1"/>
</dbReference>
<name>A0A4Y5Z594_9GAMM</name>
<dbReference type="InterPro" id="IPR036102">
    <property type="entry name" value="OsmC/Ohrsf"/>
</dbReference>
<gene>
    <name evidence="2" type="ORF">FIV34_14535</name>
</gene>
<dbReference type="PANTHER" id="PTHR33797:SF2">
    <property type="entry name" value="ORGANIC HYDROPEROXIDE RESISTANCE PROTEIN-LIKE"/>
    <property type="match status" value="1"/>
</dbReference>
<dbReference type="Gene3D" id="3.30.300.20">
    <property type="match status" value="1"/>
</dbReference>
<dbReference type="InterPro" id="IPR015946">
    <property type="entry name" value="KH_dom-like_a/b"/>
</dbReference>
<dbReference type="EMBL" id="CP041046">
    <property type="protein sequence ID" value="QDE40337.1"/>
    <property type="molecule type" value="Genomic_DNA"/>
</dbReference>
<dbReference type="PANTHER" id="PTHR33797">
    <property type="entry name" value="ORGANIC HYDROPEROXIDE RESISTANCE PROTEIN-LIKE"/>
    <property type="match status" value="1"/>
</dbReference>
<protein>
    <submittedName>
        <fullName evidence="2">Organic hydroperoxide resistance protein</fullName>
    </submittedName>
</protein>
<dbReference type="SUPFAM" id="SSF82784">
    <property type="entry name" value="OsmC-like"/>
    <property type="match status" value="1"/>
</dbReference>
<evidence type="ECO:0000313" key="3">
    <source>
        <dbReference type="Proteomes" id="UP000316093"/>
    </source>
</evidence>
<dbReference type="GO" id="GO:0006979">
    <property type="term" value="P:response to oxidative stress"/>
    <property type="evidence" value="ECO:0007669"/>
    <property type="project" value="InterPro"/>
</dbReference>
<accession>A0A4Y5Z594</accession>
<dbReference type="InterPro" id="IPR019953">
    <property type="entry name" value="OHR"/>
</dbReference>
<dbReference type="RefSeq" id="WP_139983942.1">
    <property type="nucleotide sequence ID" value="NZ_CP041046.1"/>
</dbReference>
<dbReference type="Pfam" id="PF02566">
    <property type="entry name" value="OsmC"/>
    <property type="match status" value="1"/>
</dbReference>
<dbReference type="OrthoDB" id="9797508at2"/>
<organism evidence="2 3">
    <name type="scientific">Luteibacter pinisoli</name>
    <dbReference type="NCBI Taxonomy" id="2589080"/>
    <lineage>
        <taxon>Bacteria</taxon>
        <taxon>Pseudomonadati</taxon>
        <taxon>Pseudomonadota</taxon>
        <taxon>Gammaproteobacteria</taxon>
        <taxon>Lysobacterales</taxon>
        <taxon>Rhodanobacteraceae</taxon>
        <taxon>Luteibacter</taxon>
    </lineage>
</organism>
<dbReference type="Proteomes" id="UP000316093">
    <property type="component" value="Chromosome"/>
</dbReference>
<evidence type="ECO:0000313" key="2">
    <source>
        <dbReference type="EMBL" id="QDE40337.1"/>
    </source>
</evidence>
<proteinExistence type="inferred from homology"/>
<dbReference type="AlphaFoldDB" id="A0A4Y5Z594"/>
<dbReference type="KEGG" id="lpy:FIV34_14535"/>
<reference evidence="2 3" key="1">
    <citation type="submission" date="2019-06" db="EMBL/GenBank/DDBJ databases">
        <title>A complete genome sequence for Luteibacter pinisoli MAH-14.</title>
        <authorList>
            <person name="Baltrus D.A."/>
        </authorList>
    </citation>
    <scope>NUCLEOTIDE SEQUENCE [LARGE SCALE GENOMIC DNA]</scope>
    <source>
        <strain evidence="2 3">MAH-14</strain>
    </source>
</reference>
<dbReference type="InterPro" id="IPR003718">
    <property type="entry name" value="OsmC/Ohr_fam"/>
</dbReference>
<comment type="similarity">
    <text evidence="1">Belongs to the OsmC/Ohr family.</text>
</comment>
<keyword evidence="3" id="KW-1185">Reference proteome</keyword>
<evidence type="ECO:0000256" key="1">
    <source>
        <dbReference type="ARBA" id="ARBA00007378"/>
    </source>
</evidence>
<dbReference type="Gene3D" id="2.20.25.10">
    <property type="match status" value="1"/>
</dbReference>
<sequence>MSNVSKIEKVLYTAHAEVAGGREGHGETSDGQVKVDLRLPKEMGGNGGGTNPEQLFAIGYAACFEGAVRFVAGQKKVKVDGASVKSSVGIGPREGSGFAINAKLEVSLPGVDDATAHDIVKTAHEQVCPYSHATRGNIDVEITVNGKAVA</sequence>